<reference evidence="3 4" key="1">
    <citation type="submission" date="2020-06" db="EMBL/GenBank/DDBJ databases">
        <title>Haloterrigena sp. nov., an extremely halophilic archaeon isolated from a saline sediment.</title>
        <authorList>
            <person name="Liu B.-B."/>
        </authorList>
    </citation>
    <scope>NUCLEOTIDE SEQUENCE [LARGE SCALE GENOMIC DNA]</scope>
    <source>
        <strain evidence="3 4">SYSU A558-1</strain>
    </source>
</reference>
<dbReference type="Pfam" id="PF13360">
    <property type="entry name" value="PQQ_2"/>
    <property type="match status" value="1"/>
</dbReference>
<gene>
    <name evidence="3" type="ORF">HTZ84_12205</name>
</gene>
<feature type="domain" description="Pyrrolo-quinoline quinone repeat" evidence="2">
    <location>
        <begin position="61"/>
        <end position="245"/>
    </location>
</feature>
<protein>
    <submittedName>
        <fullName evidence="3">PQQ-like beta-propeller repeat protein</fullName>
    </submittedName>
</protein>
<dbReference type="InterPro" id="IPR015943">
    <property type="entry name" value="WD40/YVTN_repeat-like_dom_sf"/>
</dbReference>
<dbReference type="Gene3D" id="2.130.10.10">
    <property type="entry name" value="YVTN repeat-like/Quinoprotein amine dehydrogenase"/>
    <property type="match status" value="2"/>
</dbReference>
<keyword evidence="4" id="KW-1185">Reference proteome</keyword>
<evidence type="ECO:0000259" key="2">
    <source>
        <dbReference type="Pfam" id="PF13360"/>
    </source>
</evidence>
<feature type="region of interest" description="Disordered" evidence="1">
    <location>
        <begin position="234"/>
        <end position="301"/>
    </location>
</feature>
<dbReference type="EMBL" id="JABUQZ010000001">
    <property type="protein sequence ID" value="NUC73064.1"/>
    <property type="molecule type" value="Genomic_DNA"/>
</dbReference>
<dbReference type="InterPro" id="IPR011047">
    <property type="entry name" value="Quinoprotein_ADH-like_sf"/>
</dbReference>
<comment type="caution">
    <text evidence="3">The sequence shown here is derived from an EMBL/GenBank/DDBJ whole genome shotgun (WGS) entry which is preliminary data.</text>
</comment>
<dbReference type="InterPro" id="IPR002372">
    <property type="entry name" value="PQQ_rpt_dom"/>
</dbReference>
<dbReference type="SMART" id="SM00564">
    <property type="entry name" value="PQQ"/>
    <property type="match status" value="3"/>
</dbReference>
<proteinExistence type="predicted"/>
<evidence type="ECO:0000313" key="4">
    <source>
        <dbReference type="Proteomes" id="UP001016761"/>
    </source>
</evidence>
<accession>A0ABX2LJ00</accession>
<evidence type="ECO:0000313" key="3">
    <source>
        <dbReference type="EMBL" id="NUC73064.1"/>
    </source>
</evidence>
<dbReference type="SUPFAM" id="SSF50998">
    <property type="entry name" value="Quinoprotein alcohol dehydrogenase-like"/>
    <property type="match status" value="1"/>
</dbReference>
<sequence length="487" mass="52448">MTMAETADADRDGDREFRSVPLGEIETARSRHMWTRSAVHVAEGGDLVVTGEWDGTVTAREVDSDSLEARWTADHPDHAVGIATLSGGGTESDGETAETVIVAGRGETGTVAAYDTETGERRWRYDTADDLGEAVKDTVFYLPYVVALESGTDADGNECLYAAARRYERDGETRRWHSAVYAFDPDGTVRWRYETDASPIAIDLDADGERLAVGYNRCMGDHDVGLVVLETGGATTESSRNGGSAELRSADHSSGPRGGEAASNGTAEPSPGPREDGETAEGGDLAWTWDPGTEGDRRVGDVSFDGDSIAVSSHGDKRGYLLGPRGAERWCVDLAVETEIDGETLYAYPNHAYAADGRVTFVTGNTYAVESRETERRHPNEHRIATFDADGELAWDDQVRGFVHGLAADGETIVAPCAQNFRVRDPETHAVRRFDLESGPERVDRLAGIATAAAVDDGTLAAIEEPVAYHDEGETRGEYALHVASIE</sequence>
<dbReference type="InterPro" id="IPR018391">
    <property type="entry name" value="PQQ_b-propeller_rpt"/>
</dbReference>
<organism evidence="3 4">
    <name type="scientific">Haloterrigena gelatinilytica</name>
    <dbReference type="NCBI Taxonomy" id="2741724"/>
    <lineage>
        <taxon>Archaea</taxon>
        <taxon>Methanobacteriati</taxon>
        <taxon>Methanobacteriota</taxon>
        <taxon>Stenosarchaea group</taxon>
        <taxon>Halobacteria</taxon>
        <taxon>Halobacteriales</taxon>
        <taxon>Natrialbaceae</taxon>
        <taxon>Haloterrigena</taxon>
    </lineage>
</organism>
<dbReference type="Proteomes" id="UP001016761">
    <property type="component" value="Unassembled WGS sequence"/>
</dbReference>
<evidence type="ECO:0000256" key="1">
    <source>
        <dbReference type="SAM" id="MobiDB-lite"/>
    </source>
</evidence>
<name>A0ABX2LJ00_9EURY</name>